<gene>
    <name evidence="1" type="ORF">E6H00_12570</name>
</gene>
<comment type="caution">
    <text evidence="1">The sequence shown here is derived from an EMBL/GenBank/DDBJ whole genome shotgun (WGS) entry which is preliminary data.</text>
</comment>
<organism evidence="1 2">
    <name type="scientific">Candidatus Segetimicrobium genomatis</name>
    <dbReference type="NCBI Taxonomy" id="2569760"/>
    <lineage>
        <taxon>Bacteria</taxon>
        <taxon>Bacillati</taxon>
        <taxon>Candidatus Sysuimicrobiota</taxon>
        <taxon>Candidatus Sysuimicrobiia</taxon>
        <taxon>Candidatus Sysuimicrobiales</taxon>
        <taxon>Candidatus Segetimicrobiaceae</taxon>
        <taxon>Candidatus Segetimicrobium</taxon>
    </lineage>
</organism>
<dbReference type="AlphaFoldDB" id="A0A537JYC0"/>
<protein>
    <submittedName>
        <fullName evidence="1">Uncharacterized protein</fullName>
    </submittedName>
</protein>
<sequence length="87" mass="9842">MTRVLFDKIWAQIKGAERTGTLTVEEALDCATRLPQALFCSMMECLAENGEDPDVIIAQVIRLHHHMLRRLAEVAATLRHRPLQGPH</sequence>
<accession>A0A537JYC0</accession>
<dbReference type="Proteomes" id="UP000318509">
    <property type="component" value="Unassembled WGS sequence"/>
</dbReference>
<proteinExistence type="predicted"/>
<reference evidence="1 2" key="1">
    <citation type="journal article" date="2019" name="Nat. Microbiol.">
        <title>Mediterranean grassland soil C-N compound turnover is dependent on rainfall and depth, and is mediated by genomically divergent microorganisms.</title>
        <authorList>
            <person name="Diamond S."/>
            <person name="Andeer P.F."/>
            <person name="Li Z."/>
            <person name="Crits-Christoph A."/>
            <person name="Burstein D."/>
            <person name="Anantharaman K."/>
            <person name="Lane K.R."/>
            <person name="Thomas B.C."/>
            <person name="Pan C."/>
            <person name="Northen T.R."/>
            <person name="Banfield J.F."/>
        </authorList>
    </citation>
    <scope>NUCLEOTIDE SEQUENCE [LARGE SCALE GENOMIC DNA]</scope>
    <source>
        <strain evidence="1">NP_3</strain>
    </source>
</reference>
<evidence type="ECO:0000313" key="1">
    <source>
        <dbReference type="EMBL" id="TMI88500.1"/>
    </source>
</evidence>
<dbReference type="EMBL" id="VBAK01000139">
    <property type="protein sequence ID" value="TMI88500.1"/>
    <property type="molecule type" value="Genomic_DNA"/>
</dbReference>
<name>A0A537JYC0_9BACT</name>
<evidence type="ECO:0000313" key="2">
    <source>
        <dbReference type="Proteomes" id="UP000318509"/>
    </source>
</evidence>